<dbReference type="InterPro" id="IPR019049">
    <property type="entry name" value="Nucleoporin_prot_Ndc1/Nup"/>
</dbReference>
<comment type="subcellular location">
    <subcellularLocation>
        <location evidence="1">Nucleus membrane</location>
        <topology evidence="1">Multi-pass membrane protein</topology>
    </subcellularLocation>
    <subcellularLocation>
        <location evidence="2">Nucleus</location>
        <location evidence="2">Nuclear pore complex</location>
    </subcellularLocation>
</comment>
<feature type="transmembrane region" description="Helical" evidence="13">
    <location>
        <begin position="140"/>
        <end position="161"/>
    </location>
</feature>
<evidence type="ECO:0000256" key="12">
    <source>
        <dbReference type="ARBA" id="ARBA00023242"/>
    </source>
</evidence>
<dbReference type="Pfam" id="PF09531">
    <property type="entry name" value="Ndc1_Nup"/>
    <property type="match status" value="1"/>
</dbReference>
<keyword evidence="15" id="KW-1185">Reference proteome</keyword>
<keyword evidence="11 13" id="KW-0472">Membrane</keyword>
<dbReference type="PANTHER" id="PTHR13269:SF6">
    <property type="entry name" value="NUCLEOPORIN NDC1"/>
    <property type="match status" value="1"/>
</dbReference>
<evidence type="ECO:0000256" key="6">
    <source>
        <dbReference type="ARBA" id="ARBA00022816"/>
    </source>
</evidence>
<dbReference type="PANTHER" id="PTHR13269">
    <property type="entry name" value="NUCLEOPORIN NDC1"/>
    <property type="match status" value="1"/>
</dbReference>
<keyword evidence="8 13" id="KW-1133">Transmembrane helix</keyword>
<dbReference type="GO" id="GO:0005816">
    <property type="term" value="C:spindle pole body"/>
    <property type="evidence" value="ECO:0007669"/>
    <property type="project" value="TreeGrafter"/>
</dbReference>
<evidence type="ECO:0000256" key="1">
    <source>
        <dbReference type="ARBA" id="ARBA00004232"/>
    </source>
</evidence>
<reference evidence="14 15" key="1">
    <citation type="journal article" date="2016" name="Mol. Biol. Evol.">
        <title>Comparative Genomics of Early-Diverging Mushroom-Forming Fungi Provides Insights into the Origins of Lignocellulose Decay Capabilities.</title>
        <authorList>
            <person name="Nagy L.G."/>
            <person name="Riley R."/>
            <person name="Tritt A."/>
            <person name="Adam C."/>
            <person name="Daum C."/>
            <person name="Floudas D."/>
            <person name="Sun H."/>
            <person name="Yadav J.S."/>
            <person name="Pangilinan J."/>
            <person name="Larsson K.H."/>
            <person name="Matsuura K."/>
            <person name="Barry K."/>
            <person name="Labutti K."/>
            <person name="Kuo R."/>
            <person name="Ohm R.A."/>
            <person name="Bhattacharya S.S."/>
            <person name="Shirouzu T."/>
            <person name="Yoshinaga Y."/>
            <person name="Martin F.M."/>
            <person name="Grigoriev I.V."/>
            <person name="Hibbett D.S."/>
        </authorList>
    </citation>
    <scope>NUCLEOTIDE SEQUENCE [LARGE SCALE GENOMIC DNA]</scope>
    <source>
        <strain evidence="14 15">L-15889</strain>
    </source>
</reference>
<keyword evidence="10" id="KW-0906">Nuclear pore complex</keyword>
<keyword evidence="4" id="KW-0813">Transport</keyword>
<keyword evidence="12" id="KW-0539">Nucleus</keyword>
<keyword evidence="6" id="KW-0509">mRNA transport</keyword>
<accession>A0A165RV67</accession>
<evidence type="ECO:0000256" key="11">
    <source>
        <dbReference type="ARBA" id="ARBA00023136"/>
    </source>
</evidence>
<dbReference type="GO" id="GO:0051028">
    <property type="term" value="P:mRNA transport"/>
    <property type="evidence" value="ECO:0007669"/>
    <property type="project" value="UniProtKB-KW"/>
</dbReference>
<dbReference type="GO" id="GO:0070762">
    <property type="term" value="C:nuclear pore transmembrane ring"/>
    <property type="evidence" value="ECO:0007669"/>
    <property type="project" value="TreeGrafter"/>
</dbReference>
<evidence type="ECO:0000256" key="8">
    <source>
        <dbReference type="ARBA" id="ARBA00022989"/>
    </source>
</evidence>
<dbReference type="GO" id="GO:0015031">
    <property type="term" value="P:protein transport"/>
    <property type="evidence" value="ECO:0007669"/>
    <property type="project" value="UniProtKB-KW"/>
</dbReference>
<dbReference type="STRING" id="1314783.A0A165RV67"/>
<feature type="transmembrane region" description="Helical" evidence="13">
    <location>
        <begin position="46"/>
        <end position="66"/>
    </location>
</feature>
<evidence type="ECO:0000256" key="13">
    <source>
        <dbReference type="SAM" id="Phobius"/>
    </source>
</evidence>
<name>A0A165RV67_9APHY</name>
<protein>
    <recommendedName>
        <fullName evidence="16">Nucleoporin protein Ndc1-Nup</fullName>
    </recommendedName>
</protein>
<sequence>MSSALAGPSTPMRAITSTLSTRSAPTIPPATHTYDPLVKGVLRRRLLYNILAPSFAYSWALANVWSKWSQGGPSRLGLSGSLIDCIAPLTLLHTAAIWLLGVVPALVVRNRFLTATPTPASSPSKMFSAALTKRSTTYALATYLASGVALAAVHMLLANVYEPSPNGHPRFSLFVKSRKHPYYLNGRILYMLFSQVTLAGAYLLRTVLLDRLAVRWTQTPGETDTPEKHPFRLARIVTTLITISLFVGLSTLGSTALFGLVRSVVLPVVYALPWVSHFLRPFTAHFLRGPWTLTLLLRGWSLVWRAFFLGVSTAVCWELAESPLDEPVAVAHTTADPALTLVSGIASADGFFKQFAYAELSELASETSEAAIARRSALFADQKYNPNMWTSLCRESLLTLGRDYQLFLRRGQPAPAAVAPPAPPKPATSLPTQPTPLIRAPILKGAPASPLRAALDTLASDGALSTAVATTADGATSHLPELFRSVVHANPSAERAVEAVHKGEERVAGLLAQTKSSWRGGFAGIVGSRAPEPLRAVAAEVGEWWTRERVNRTVEMCLPNRRLDALVVSVLCHLVCASLTEDRYGVVQRDIPKILEAMLSFLAAIEEYHAEVGKLHVPLTSEDIAQLPVKELARRERVALEVTRAGEALSEVSDAIKRGVGQIARTFGDKLAAFRFPPRIARKLQGFVDYA</sequence>
<evidence type="ECO:0000256" key="10">
    <source>
        <dbReference type="ARBA" id="ARBA00023132"/>
    </source>
</evidence>
<feature type="transmembrane region" description="Helical" evidence="13">
    <location>
        <begin position="86"/>
        <end position="108"/>
    </location>
</feature>
<dbReference type="EMBL" id="KV429047">
    <property type="protein sequence ID" value="KZT71196.1"/>
    <property type="molecule type" value="Genomic_DNA"/>
</dbReference>
<evidence type="ECO:0008006" key="16">
    <source>
        <dbReference type="Google" id="ProtNLM"/>
    </source>
</evidence>
<evidence type="ECO:0000256" key="9">
    <source>
        <dbReference type="ARBA" id="ARBA00023010"/>
    </source>
</evidence>
<dbReference type="GO" id="GO:0070631">
    <property type="term" value="P:spindle pole body localization"/>
    <property type="evidence" value="ECO:0007669"/>
    <property type="project" value="TreeGrafter"/>
</dbReference>
<evidence type="ECO:0000256" key="4">
    <source>
        <dbReference type="ARBA" id="ARBA00022448"/>
    </source>
</evidence>
<feature type="transmembrane region" description="Helical" evidence="13">
    <location>
        <begin position="236"/>
        <end position="258"/>
    </location>
</feature>
<keyword evidence="5 13" id="KW-0812">Transmembrane</keyword>
<organism evidence="14 15">
    <name type="scientific">Daedalea quercina L-15889</name>
    <dbReference type="NCBI Taxonomy" id="1314783"/>
    <lineage>
        <taxon>Eukaryota</taxon>
        <taxon>Fungi</taxon>
        <taxon>Dikarya</taxon>
        <taxon>Basidiomycota</taxon>
        <taxon>Agaricomycotina</taxon>
        <taxon>Agaricomycetes</taxon>
        <taxon>Polyporales</taxon>
        <taxon>Fomitopsis</taxon>
    </lineage>
</organism>
<keyword evidence="7" id="KW-0653">Protein transport</keyword>
<evidence type="ECO:0000313" key="14">
    <source>
        <dbReference type="EMBL" id="KZT71196.1"/>
    </source>
</evidence>
<dbReference type="GO" id="GO:0006999">
    <property type="term" value="P:nuclear pore organization"/>
    <property type="evidence" value="ECO:0007669"/>
    <property type="project" value="TreeGrafter"/>
</dbReference>
<gene>
    <name evidence="14" type="ORF">DAEQUDRAFT_764113</name>
</gene>
<evidence type="ECO:0000256" key="3">
    <source>
        <dbReference type="ARBA" id="ARBA00005760"/>
    </source>
</evidence>
<dbReference type="GO" id="GO:0031965">
    <property type="term" value="C:nuclear membrane"/>
    <property type="evidence" value="ECO:0007669"/>
    <property type="project" value="UniProtKB-SubCell"/>
</dbReference>
<evidence type="ECO:0000256" key="2">
    <source>
        <dbReference type="ARBA" id="ARBA00004567"/>
    </source>
</evidence>
<evidence type="ECO:0000313" key="15">
    <source>
        <dbReference type="Proteomes" id="UP000076727"/>
    </source>
</evidence>
<dbReference type="AlphaFoldDB" id="A0A165RV67"/>
<keyword evidence="9" id="KW-0811">Translocation</keyword>
<evidence type="ECO:0000256" key="5">
    <source>
        <dbReference type="ARBA" id="ARBA00022692"/>
    </source>
</evidence>
<dbReference type="GO" id="GO:0030674">
    <property type="term" value="F:protein-macromolecule adaptor activity"/>
    <property type="evidence" value="ECO:0007669"/>
    <property type="project" value="TreeGrafter"/>
</dbReference>
<evidence type="ECO:0000256" key="7">
    <source>
        <dbReference type="ARBA" id="ARBA00022927"/>
    </source>
</evidence>
<dbReference type="Proteomes" id="UP000076727">
    <property type="component" value="Unassembled WGS sequence"/>
</dbReference>
<feature type="transmembrane region" description="Helical" evidence="13">
    <location>
        <begin position="188"/>
        <end position="208"/>
    </location>
</feature>
<proteinExistence type="inferred from homology"/>
<dbReference type="OrthoDB" id="67850at2759"/>
<comment type="similarity">
    <text evidence="3">Belongs to the NDC1 family.</text>
</comment>